<dbReference type="Proteomes" id="UP000623608">
    <property type="component" value="Unassembled WGS sequence"/>
</dbReference>
<evidence type="ECO:0000313" key="5">
    <source>
        <dbReference type="EMBL" id="GIF25669.1"/>
    </source>
</evidence>
<dbReference type="Gene3D" id="3.30.450.20">
    <property type="entry name" value="PAS domain"/>
    <property type="match status" value="1"/>
</dbReference>
<dbReference type="PANTHER" id="PTHR44757:SF2">
    <property type="entry name" value="BIOFILM ARCHITECTURE MAINTENANCE PROTEIN MBAA"/>
    <property type="match status" value="1"/>
</dbReference>
<evidence type="ECO:0008006" key="7">
    <source>
        <dbReference type="Google" id="ProtNLM"/>
    </source>
</evidence>
<protein>
    <recommendedName>
        <fullName evidence="7">PAS domain S-box-containing protein/diguanylate cyclase (GGDEF)-like protein</fullName>
    </recommendedName>
</protein>
<feature type="transmembrane region" description="Helical" evidence="1">
    <location>
        <begin position="103"/>
        <end position="126"/>
    </location>
</feature>
<dbReference type="InterPro" id="IPR013767">
    <property type="entry name" value="PAS_fold"/>
</dbReference>
<reference evidence="5" key="1">
    <citation type="submission" date="2021-01" db="EMBL/GenBank/DDBJ databases">
        <title>Whole genome shotgun sequence of Actinoplanes tereljensis NBRC 105297.</title>
        <authorList>
            <person name="Komaki H."/>
            <person name="Tamura T."/>
        </authorList>
    </citation>
    <scope>NUCLEOTIDE SEQUENCE</scope>
    <source>
        <strain evidence="5">NBRC 105297</strain>
    </source>
</reference>
<dbReference type="PANTHER" id="PTHR44757">
    <property type="entry name" value="DIGUANYLATE CYCLASE DGCP"/>
    <property type="match status" value="1"/>
</dbReference>
<dbReference type="InterPro" id="IPR000700">
    <property type="entry name" value="PAS-assoc_C"/>
</dbReference>
<evidence type="ECO:0000259" key="2">
    <source>
        <dbReference type="PROSITE" id="PS50112"/>
    </source>
</evidence>
<evidence type="ECO:0000256" key="1">
    <source>
        <dbReference type="SAM" id="Phobius"/>
    </source>
</evidence>
<dbReference type="CDD" id="cd00130">
    <property type="entry name" value="PAS"/>
    <property type="match status" value="1"/>
</dbReference>
<dbReference type="CDD" id="cd01949">
    <property type="entry name" value="GGDEF"/>
    <property type="match status" value="1"/>
</dbReference>
<dbReference type="Pfam" id="PF00990">
    <property type="entry name" value="GGDEF"/>
    <property type="match status" value="1"/>
</dbReference>
<feature type="transmembrane region" description="Helical" evidence="1">
    <location>
        <begin position="37"/>
        <end position="58"/>
    </location>
</feature>
<evidence type="ECO:0000259" key="3">
    <source>
        <dbReference type="PROSITE" id="PS50113"/>
    </source>
</evidence>
<feature type="domain" description="PAS" evidence="2">
    <location>
        <begin position="332"/>
        <end position="402"/>
    </location>
</feature>
<organism evidence="5 6">
    <name type="scientific">Paractinoplanes tereljensis</name>
    <dbReference type="NCBI Taxonomy" id="571912"/>
    <lineage>
        <taxon>Bacteria</taxon>
        <taxon>Bacillati</taxon>
        <taxon>Actinomycetota</taxon>
        <taxon>Actinomycetes</taxon>
        <taxon>Micromonosporales</taxon>
        <taxon>Micromonosporaceae</taxon>
        <taxon>Paractinoplanes</taxon>
    </lineage>
</organism>
<evidence type="ECO:0000313" key="6">
    <source>
        <dbReference type="Proteomes" id="UP000623608"/>
    </source>
</evidence>
<dbReference type="SMART" id="SM00267">
    <property type="entry name" value="GGDEF"/>
    <property type="match status" value="1"/>
</dbReference>
<dbReference type="SMART" id="SM00091">
    <property type="entry name" value="PAS"/>
    <property type="match status" value="1"/>
</dbReference>
<dbReference type="PROSITE" id="PS50887">
    <property type="entry name" value="GGDEF"/>
    <property type="match status" value="1"/>
</dbReference>
<dbReference type="InterPro" id="IPR000014">
    <property type="entry name" value="PAS"/>
</dbReference>
<dbReference type="AlphaFoldDB" id="A0A919TXZ2"/>
<sequence>MRVDRGVRSQLDPVLVALVGLGLLLVPWFLLAPGVGTALWVIQTGIDLFTVYLAWRLYRLPGVNRYARRFWAAVVAGMGSSAVADTFQTVLVAGGRSPSDISVVQTCFVILGMVIVVITMLCHPIGGVGGVGRQRLRLWLDAATVLTAVAVFLWYFLLAGQFRDGRTADRLSAAATTAVMMLVTFALIKLLFSANAPFQQLPGVIGALGVTGTAIAAPLAALVMERSDDRIMYLAQLLPCLLIPISLRLQEIFNRRNIDVPVAAREKRFSRVPYAAVAGTQLLLVLALPAVHADLKIWGVAVGVLLSTGLVLARQQAAFQDNERLLAEISRRDEWQNALAQHASDTTIVTDGSQRVLYASPSAVRLLGLKEGDETGLDLGGRLHPEDMAVAAQLLAEMTSTAGTASAEMRMLHTDGSYHWTHLIGTDLLANPNIRGLVWNGRDVTDARRLQDELRHQATHDVLTGLANRFLLQQRVLTADTGRPISFLVIDLDGFKQVNDVHGHHAGDQVLITVADRLTDLVGDSGTVARLGGDEFAVVLPDASPAQAATLAETIGRIVAEPIPVTGAVVTVGASVGASTGTPADTERMLREADDAMYRSKQARRGLVGHHR</sequence>
<accession>A0A919TXZ2</accession>
<dbReference type="InterPro" id="IPR029787">
    <property type="entry name" value="Nucleotide_cyclase"/>
</dbReference>
<feature type="domain" description="PAC" evidence="3">
    <location>
        <begin position="405"/>
        <end position="456"/>
    </location>
</feature>
<dbReference type="InterPro" id="IPR035965">
    <property type="entry name" value="PAS-like_dom_sf"/>
</dbReference>
<comment type="caution">
    <text evidence="5">The sequence shown here is derived from an EMBL/GenBank/DDBJ whole genome shotgun (WGS) entry which is preliminary data.</text>
</comment>
<dbReference type="PROSITE" id="PS50113">
    <property type="entry name" value="PAC"/>
    <property type="match status" value="1"/>
</dbReference>
<dbReference type="PROSITE" id="PS50112">
    <property type="entry name" value="PAS"/>
    <property type="match status" value="1"/>
</dbReference>
<feature type="transmembrane region" description="Helical" evidence="1">
    <location>
        <begin position="12"/>
        <end position="31"/>
    </location>
</feature>
<feature type="transmembrane region" description="Helical" evidence="1">
    <location>
        <begin position="70"/>
        <end position="91"/>
    </location>
</feature>
<dbReference type="NCBIfam" id="TIGR00229">
    <property type="entry name" value="sensory_box"/>
    <property type="match status" value="1"/>
</dbReference>
<dbReference type="SUPFAM" id="SSF55785">
    <property type="entry name" value="PYP-like sensor domain (PAS domain)"/>
    <property type="match status" value="1"/>
</dbReference>
<keyword evidence="1" id="KW-0812">Transmembrane</keyword>
<dbReference type="InterPro" id="IPR043128">
    <property type="entry name" value="Rev_trsase/Diguanyl_cyclase"/>
</dbReference>
<feature type="transmembrane region" description="Helical" evidence="1">
    <location>
        <begin position="138"/>
        <end position="159"/>
    </location>
</feature>
<evidence type="ECO:0000259" key="4">
    <source>
        <dbReference type="PROSITE" id="PS50887"/>
    </source>
</evidence>
<feature type="domain" description="GGDEF" evidence="4">
    <location>
        <begin position="483"/>
        <end position="612"/>
    </location>
</feature>
<dbReference type="NCBIfam" id="TIGR00254">
    <property type="entry name" value="GGDEF"/>
    <property type="match status" value="1"/>
</dbReference>
<dbReference type="SUPFAM" id="SSF55073">
    <property type="entry name" value="Nucleotide cyclase"/>
    <property type="match status" value="1"/>
</dbReference>
<keyword evidence="1" id="KW-0472">Membrane</keyword>
<keyword evidence="1" id="KW-1133">Transmembrane helix</keyword>
<gene>
    <name evidence="5" type="ORF">Ate02nite_83990</name>
</gene>
<dbReference type="GO" id="GO:0006355">
    <property type="term" value="P:regulation of DNA-templated transcription"/>
    <property type="evidence" value="ECO:0007669"/>
    <property type="project" value="InterPro"/>
</dbReference>
<keyword evidence="6" id="KW-1185">Reference proteome</keyword>
<dbReference type="Gene3D" id="3.30.70.270">
    <property type="match status" value="1"/>
</dbReference>
<proteinExistence type="predicted"/>
<feature type="transmembrane region" description="Helical" evidence="1">
    <location>
        <begin position="171"/>
        <end position="192"/>
    </location>
</feature>
<name>A0A919TXZ2_9ACTN</name>
<dbReference type="InterPro" id="IPR052155">
    <property type="entry name" value="Biofilm_reg_signaling"/>
</dbReference>
<dbReference type="InterPro" id="IPR000160">
    <property type="entry name" value="GGDEF_dom"/>
</dbReference>
<dbReference type="EMBL" id="BOMY01000053">
    <property type="protein sequence ID" value="GIF25669.1"/>
    <property type="molecule type" value="Genomic_DNA"/>
</dbReference>
<dbReference type="Pfam" id="PF00989">
    <property type="entry name" value="PAS"/>
    <property type="match status" value="1"/>
</dbReference>
<feature type="transmembrane region" description="Helical" evidence="1">
    <location>
        <begin position="204"/>
        <end position="224"/>
    </location>
</feature>